<proteinExistence type="predicted"/>
<gene>
    <name evidence="1" type="ORF">Tsubulata_000300</name>
</gene>
<protein>
    <submittedName>
        <fullName evidence="1">Uncharacterized protein</fullName>
    </submittedName>
</protein>
<dbReference type="Proteomes" id="UP001141552">
    <property type="component" value="Unassembled WGS sequence"/>
</dbReference>
<evidence type="ECO:0000313" key="1">
    <source>
        <dbReference type="EMBL" id="KAJ4822947.1"/>
    </source>
</evidence>
<dbReference type="OrthoDB" id="1097853at2759"/>
<dbReference type="PANTHER" id="PTHR35291">
    <property type="entry name" value="PROTEIN SHROOM-LIKE"/>
    <property type="match status" value="1"/>
</dbReference>
<accession>A0A9Q0IZZ7</accession>
<reference evidence="1" key="1">
    <citation type="submission" date="2022-02" db="EMBL/GenBank/DDBJ databases">
        <authorList>
            <person name="Henning P.M."/>
            <person name="McCubbin A.G."/>
            <person name="Shore J.S."/>
        </authorList>
    </citation>
    <scope>NUCLEOTIDE SEQUENCE</scope>
    <source>
        <strain evidence="1">F60SS</strain>
        <tissue evidence="1">Leaves</tissue>
    </source>
</reference>
<sequence>MSVRRNPRRYERSGEEATAGLLLDAKLDRTKSVPAFVYGSSSKSTRRPKLEVVYLGGNAPFVKPDPPTKKPAKSHPLFSLFRRKKKPTANPQLARYLEYVKEGGMWDVKSNNPVMHYK</sequence>
<dbReference type="PANTHER" id="PTHR35291:SF3">
    <property type="entry name" value="PROTEIN SHROOM-LIKE"/>
    <property type="match status" value="1"/>
</dbReference>
<evidence type="ECO:0000313" key="2">
    <source>
        <dbReference type="Proteomes" id="UP001141552"/>
    </source>
</evidence>
<dbReference type="AlphaFoldDB" id="A0A9Q0IZZ7"/>
<keyword evidence="2" id="KW-1185">Reference proteome</keyword>
<dbReference type="EMBL" id="JAKUCV010007537">
    <property type="protein sequence ID" value="KAJ4822947.1"/>
    <property type="molecule type" value="Genomic_DNA"/>
</dbReference>
<reference evidence="1" key="2">
    <citation type="journal article" date="2023" name="Plants (Basel)">
        <title>Annotation of the Turnera subulata (Passifloraceae) Draft Genome Reveals the S-Locus Evolved after the Divergence of Turneroideae from Passifloroideae in a Stepwise Manner.</title>
        <authorList>
            <person name="Henning P.M."/>
            <person name="Roalson E.H."/>
            <person name="Mir W."/>
            <person name="McCubbin A.G."/>
            <person name="Shore J.S."/>
        </authorList>
    </citation>
    <scope>NUCLEOTIDE SEQUENCE</scope>
    <source>
        <strain evidence="1">F60SS</strain>
    </source>
</reference>
<name>A0A9Q0IZZ7_9ROSI</name>
<organism evidence="1 2">
    <name type="scientific">Turnera subulata</name>
    <dbReference type="NCBI Taxonomy" id="218843"/>
    <lineage>
        <taxon>Eukaryota</taxon>
        <taxon>Viridiplantae</taxon>
        <taxon>Streptophyta</taxon>
        <taxon>Embryophyta</taxon>
        <taxon>Tracheophyta</taxon>
        <taxon>Spermatophyta</taxon>
        <taxon>Magnoliopsida</taxon>
        <taxon>eudicotyledons</taxon>
        <taxon>Gunneridae</taxon>
        <taxon>Pentapetalae</taxon>
        <taxon>rosids</taxon>
        <taxon>fabids</taxon>
        <taxon>Malpighiales</taxon>
        <taxon>Passifloraceae</taxon>
        <taxon>Turnera</taxon>
    </lineage>
</organism>
<comment type="caution">
    <text evidence="1">The sequence shown here is derived from an EMBL/GenBank/DDBJ whole genome shotgun (WGS) entry which is preliminary data.</text>
</comment>